<dbReference type="CDD" id="cd17584">
    <property type="entry name" value="REC_typeB_ARR-like"/>
    <property type="match status" value="1"/>
</dbReference>
<dbReference type="Proteomes" id="UP000257109">
    <property type="component" value="Unassembled WGS sequence"/>
</dbReference>
<feature type="non-terminal residue" evidence="12">
    <location>
        <position position="658"/>
    </location>
</feature>
<evidence type="ECO:0000313" key="12">
    <source>
        <dbReference type="EMBL" id="RDX80549.1"/>
    </source>
</evidence>
<dbReference type="FunFam" id="1.10.10.60:FF:000007">
    <property type="entry name" value="Two-component response regulator"/>
    <property type="match status" value="1"/>
</dbReference>
<keyword evidence="5" id="KW-0010">Activator</keyword>
<feature type="region of interest" description="Disordered" evidence="9">
    <location>
        <begin position="190"/>
        <end position="213"/>
    </location>
</feature>
<dbReference type="PROSITE" id="PS50110">
    <property type="entry name" value="RESPONSE_REGULATORY"/>
    <property type="match status" value="1"/>
</dbReference>
<evidence type="ECO:0000256" key="1">
    <source>
        <dbReference type="ARBA" id="ARBA00004123"/>
    </source>
</evidence>
<dbReference type="InterPro" id="IPR006447">
    <property type="entry name" value="Myb_dom_plants"/>
</dbReference>
<dbReference type="InterPro" id="IPR001005">
    <property type="entry name" value="SANT/Myb"/>
</dbReference>
<keyword evidence="13" id="KW-1185">Reference proteome</keyword>
<dbReference type="GO" id="GO:0005634">
    <property type="term" value="C:nucleus"/>
    <property type="evidence" value="ECO:0007669"/>
    <property type="project" value="UniProtKB-SubCell"/>
</dbReference>
<dbReference type="PANTHER" id="PTHR43874:SF123">
    <property type="entry name" value="TWO-COMPONENT RESPONSE REGULATOR ARR14"/>
    <property type="match status" value="1"/>
</dbReference>
<feature type="compositionally biased region" description="Basic and acidic residues" evidence="9">
    <location>
        <begin position="156"/>
        <end position="175"/>
    </location>
</feature>
<dbReference type="NCBIfam" id="TIGR01557">
    <property type="entry name" value="myb_SHAQKYF"/>
    <property type="match status" value="1"/>
</dbReference>
<feature type="region of interest" description="Disordered" evidence="9">
    <location>
        <begin position="427"/>
        <end position="458"/>
    </location>
</feature>
<keyword evidence="6" id="KW-0804">Transcription</keyword>
<evidence type="ECO:0000256" key="2">
    <source>
        <dbReference type="ARBA" id="ARBA00022553"/>
    </source>
</evidence>
<dbReference type="PROSITE" id="PS51294">
    <property type="entry name" value="HTH_MYB"/>
    <property type="match status" value="1"/>
</dbReference>
<dbReference type="Pfam" id="PF00249">
    <property type="entry name" value="Myb_DNA-binding"/>
    <property type="match status" value="1"/>
</dbReference>
<proteinExistence type="predicted"/>
<keyword evidence="7" id="KW-0539">Nucleus</keyword>
<evidence type="ECO:0000256" key="4">
    <source>
        <dbReference type="ARBA" id="ARBA00023015"/>
    </source>
</evidence>
<evidence type="ECO:0000313" key="13">
    <source>
        <dbReference type="Proteomes" id="UP000257109"/>
    </source>
</evidence>
<dbReference type="OrthoDB" id="60033at2759"/>
<feature type="domain" description="HTH myb-type" evidence="11">
    <location>
        <begin position="213"/>
        <end position="272"/>
    </location>
</feature>
<evidence type="ECO:0000256" key="9">
    <source>
        <dbReference type="SAM" id="MobiDB-lite"/>
    </source>
</evidence>
<feature type="domain" description="Response regulatory" evidence="10">
    <location>
        <begin position="22"/>
        <end position="148"/>
    </location>
</feature>
<dbReference type="InterPro" id="IPR017930">
    <property type="entry name" value="Myb_dom"/>
</dbReference>
<dbReference type="GO" id="GO:0003677">
    <property type="term" value="F:DNA binding"/>
    <property type="evidence" value="ECO:0007669"/>
    <property type="project" value="InterPro"/>
</dbReference>
<name>A0A371FQD3_MUCPR</name>
<feature type="modified residue" description="4-aspartylphosphate" evidence="8">
    <location>
        <position position="73"/>
    </location>
</feature>
<dbReference type="InterPro" id="IPR009057">
    <property type="entry name" value="Homeodomain-like_sf"/>
</dbReference>
<dbReference type="AlphaFoldDB" id="A0A371FQD3"/>
<comment type="subcellular location">
    <subcellularLocation>
        <location evidence="1">Nucleus</location>
    </subcellularLocation>
</comment>
<dbReference type="Gene3D" id="3.40.50.2300">
    <property type="match status" value="1"/>
</dbReference>
<comment type="caution">
    <text evidence="12">The sequence shown here is derived from an EMBL/GenBank/DDBJ whole genome shotgun (WGS) entry which is preliminary data.</text>
</comment>
<keyword evidence="2 8" id="KW-0597">Phosphoprotein</keyword>
<dbReference type="InterPro" id="IPR011006">
    <property type="entry name" value="CheY-like_superfamily"/>
</dbReference>
<dbReference type="SMART" id="SM00448">
    <property type="entry name" value="REC"/>
    <property type="match status" value="1"/>
</dbReference>
<dbReference type="GO" id="GO:0009736">
    <property type="term" value="P:cytokinin-activated signaling pathway"/>
    <property type="evidence" value="ECO:0007669"/>
    <property type="project" value="InterPro"/>
</dbReference>
<evidence type="ECO:0000256" key="8">
    <source>
        <dbReference type="PROSITE-ProRule" id="PRU00169"/>
    </source>
</evidence>
<sequence length="658" mass="72297">MAASRSGADACKAVPEFPAGLRVLVVDDDATTLKIIEQMSIRCRYRVTTCTEATVALNLLRERKGCFDVVLSDVHMPDMDGYKLLEHVGLEMDLPCLTLKIGYVLLGAVMSGDSTTSAVMKGIRHGACDYLIKPVRDEELRNIWQHVARKFWNENKEHDNSGSMEDNDRNKRGNDDIEYTSSVVDEAEVVKAPKKRSSLKEEDVELESDDPATSKKPRVVWSVELHQQFVSAVNQLGLDKAVPKRILELMNVPGLTRENVASHLQKFRLYLKRLSGVAQQQNGMLNTVPGTIESKLGATGRFDIQALAAAGHVPAETLAALHAELLGHPATNIMSTVDQTTLLQASIQGPKHSHAEHAVAYGQPLIKCPSNIGKTFPPHILAVNDMSSGYGAWPSSNNTIGSVRPNNSVERVGIQNNNMLMDILEHQQRQHHQHKQQQLQQHQQKQQHRHQQQSLVHDQSCSINVQPSCLVVPSQSSDTFQAVNSPASVNQDCSFGRNAIIDYSLLSQKSNNSLSASQFPGGDTKARGVLYGYTTPSTCSMGSNSGDIQQLQNSTSTFGAAIPLPSLLPMSNRQDPYGSKLGDSLDQVCLRNLGFVGKGTCIPSRFVENEIESSISDFSQMKVNVDSSGNTLKEEPNFINIPKVSHPIIERYPSRDHS</sequence>
<dbReference type="InterPro" id="IPR045279">
    <property type="entry name" value="ARR-like"/>
</dbReference>
<dbReference type="PANTHER" id="PTHR43874">
    <property type="entry name" value="TWO-COMPONENT RESPONSE REGULATOR"/>
    <property type="match status" value="1"/>
</dbReference>
<accession>A0A371FQD3</accession>
<evidence type="ECO:0000256" key="5">
    <source>
        <dbReference type="ARBA" id="ARBA00023159"/>
    </source>
</evidence>
<keyword evidence="4" id="KW-0805">Transcription regulation</keyword>
<dbReference type="InterPro" id="IPR001789">
    <property type="entry name" value="Sig_transdc_resp-reg_receiver"/>
</dbReference>
<dbReference type="SUPFAM" id="SSF46689">
    <property type="entry name" value="Homeodomain-like"/>
    <property type="match status" value="1"/>
</dbReference>
<dbReference type="Pfam" id="PF00072">
    <property type="entry name" value="Response_reg"/>
    <property type="match status" value="1"/>
</dbReference>
<evidence type="ECO:0000259" key="11">
    <source>
        <dbReference type="PROSITE" id="PS51294"/>
    </source>
</evidence>
<gene>
    <name evidence="12" type="primary">RR21</name>
    <name evidence="12" type="ORF">CR513_38892</name>
</gene>
<protein>
    <submittedName>
        <fullName evidence="12">Two-component response regulator ORR21</fullName>
    </submittedName>
</protein>
<keyword evidence="3" id="KW-0902">Two-component regulatory system</keyword>
<dbReference type="EMBL" id="QJKJ01008182">
    <property type="protein sequence ID" value="RDX80549.1"/>
    <property type="molecule type" value="Genomic_DNA"/>
</dbReference>
<organism evidence="12 13">
    <name type="scientific">Mucuna pruriens</name>
    <name type="common">Velvet bean</name>
    <name type="synonym">Dolichos pruriens</name>
    <dbReference type="NCBI Taxonomy" id="157652"/>
    <lineage>
        <taxon>Eukaryota</taxon>
        <taxon>Viridiplantae</taxon>
        <taxon>Streptophyta</taxon>
        <taxon>Embryophyta</taxon>
        <taxon>Tracheophyta</taxon>
        <taxon>Spermatophyta</taxon>
        <taxon>Magnoliopsida</taxon>
        <taxon>eudicotyledons</taxon>
        <taxon>Gunneridae</taxon>
        <taxon>Pentapetalae</taxon>
        <taxon>rosids</taxon>
        <taxon>fabids</taxon>
        <taxon>Fabales</taxon>
        <taxon>Fabaceae</taxon>
        <taxon>Papilionoideae</taxon>
        <taxon>50 kb inversion clade</taxon>
        <taxon>NPAAA clade</taxon>
        <taxon>indigoferoid/millettioid clade</taxon>
        <taxon>Phaseoleae</taxon>
        <taxon>Mucuna</taxon>
    </lineage>
</organism>
<dbReference type="GO" id="GO:0000160">
    <property type="term" value="P:phosphorelay signal transduction system"/>
    <property type="evidence" value="ECO:0007669"/>
    <property type="project" value="UniProtKB-KW"/>
</dbReference>
<dbReference type="STRING" id="157652.A0A371FQD3"/>
<evidence type="ECO:0000256" key="3">
    <source>
        <dbReference type="ARBA" id="ARBA00023012"/>
    </source>
</evidence>
<feature type="region of interest" description="Disordered" evidence="9">
    <location>
        <begin position="156"/>
        <end position="178"/>
    </location>
</feature>
<evidence type="ECO:0000256" key="7">
    <source>
        <dbReference type="ARBA" id="ARBA00023242"/>
    </source>
</evidence>
<evidence type="ECO:0000256" key="6">
    <source>
        <dbReference type="ARBA" id="ARBA00023163"/>
    </source>
</evidence>
<dbReference type="Gene3D" id="1.10.10.60">
    <property type="entry name" value="Homeodomain-like"/>
    <property type="match status" value="1"/>
</dbReference>
<evidence type="ECO:0000259" key="10">
    <source>
        <dbReference type="PROSITE" id="PS50110"/>
    </source>
</evidence>
<dbReference type="SUPFAM" id="SSF52172">
    <property type="entry name" value="CheY-like"/>
    <property type="match status" value="1"/>
</dbReference>
<reference evidence="12" key="1">
    <citation type="submission" date="2018-05" db="EMBL/GenBank/DDBJ databases">
        <title>Draft genome of Mucuna pruriens seed.</title>
        <authorList>
            <person name="Nnadi N.E."/>
            <person name="Vos R."/>
            <person name="Hasami M.H."/>
            <person name="Devisetty U.K."/>
            <person name="Aguiy J.C."/>
        </authorList>
    </citation>
    <scope>NUCLEOTIDE SEQUENCE [LARGE SCALE GENOMIC DNA]</scope>
    <source>
        <strain evidence="12">JCA_2017</strain>
    </source>
</reference>